<comment type="caution">
    <text evidence="3">The sequence shown here is derived from an EMBL/GenBank/DDBJ whole genome shotgun (WGS) entry which is preliminary data.</text>
</comment>
<feature type="transmembrane region" description="Helical" evidence="1">
    <location>
        <begin position="242"/>
        <end position="266"/>
    </location>
</feature>
<keyword evidence="1" id="KW-1133">Transmembrane helix</keyword>
<keyword evidence="1" id="KW-0472">Membrane</keyword>
<feature type="domain" description="ER-bound oxygenase mpaB/mpaB'/Rubber oxygenase catalytic" evidence="2">
    <location>
        <begin position="10"/>
        <end position="245"/>
    </location>
</feature>
<proteinExistence type="predicted"/>
<evidence type="ECO:0000259" key="2">
    <source>
        <dbReference type="Pfam" id="PF09995"/>
    </source>
</evidence>
<dbReference type="Proteomes" id="UP000249341">
    <property type="component" value="Unassembled WGS sequence"/>
</dbReference>
<reference evidence="3 4" key="1">
    <citation type="submission" date="2018-06" db="EMBL/GenBank/DDBJ databases">
        <title>Genomic Encyclopedia of Type Strains, Phase III (KMG-III): the genomes of soil and plant-associated and newly described type strains.</title>
        <authorList>
            <person name="Whitman W."/>
        </authorList>
    </citation>
    <scope>NUCLEOTIDE SEQUENCE [LARGE SCALE GENOMIC DNA]</scope>
    <source>
        <strain evidence="3 4">CGMCC 4.7090</strain>
    </source>
</reference>
<name>A0A327ZJZ2_9ACTN</name>
<dbReference type="EMBL" id="QLMJ01000001">
    <property type="protein sequence ID" value="RAK43162.1"/>
    <property type="molecule type" value="Genomic_DNA"/>
</dbReference>
<dbReference type="PANTHER" id="PTHR36151:SF3">
    <property type="entry name" value="ER-BOUND OXYGENASE MPAB_MPAB'_RUBBER OXYGENASE CATALYTIC DOMAIN-CONTAINING PROTEIN"/>
    <property type="match status" value="1"/>
</dbReference>
<dbReference type="PANTHER" id="PTHR36151">
    <property type="entry name" value="BLR2777 PROTEIN"/>
    <property type="match status" value="1"/>
</dbReference>
<organism evidence="3 4">
    <name type="scientific">Actinoplanes lutulentus</name>
    <dbReference type="NCBI Taxonomy" id="1287878"/>
    <lineage>
        <taxon>Bacteria</taxon>
        <taxon>Bacillati</taxon>
        <taxon>Actinomycetota</taxon>
        <taxon>Actinomycetes</taxon>
        <taxon>Micromonosporales</taxon>
        <taxon>Micromonosporaceae</taxon>
        <taxon>Actinoplanes</taxon>
    </lineage>
</organism>
<dbReference type="RefSeq" id="WP_111646960.1">
    <property type="nucleotide sequence ID" value="NZ_JACHWI010000001.1"/>
</dbReference>
<dbReference type="OrthoDB" id="3456672at2"/>
<evidence type="ECO:0000313" key="3">
    <source>
        <dbReference type="EMBL" id="RAK43162.1"/>
    </source>
</evidence>
<keyword evidence="1" id="KW-0812">Transmembrane</keyword>
<dbReference type="AlphaFoldDB" id="A0A327ZJZ2"/>
<accession>A0A327ZJZ2</accession>
<dbReference type="GO" id="GO:0016491">
    <property type="term" value="F:oxidoreductase activity"/>
    <property type="evidence" value="ECO:0007669"/>
    <property type="project" value="InterPro"/>
</dbReference>
<keyword evidence="4" id="KW-1185">Reference proteome</keyword>
<feature type="transmembrane region" description="Helical" evidence="1">
    <location>
        <begin position="197"/>
        <end position="221"/>
    </location>
</feature>
<evidence type="ECO:0000313" key="4">
    <source>
        <dbReference type="Proteomes" id="UP000249341"/>
    </source>
</evidence>
<sequence>MGVRRGSVAWRYFGDARNMLLGPQILVLQVAHPVVGAGVLEHSNYRDDPWRRLVRTFFSLSTIVYGGERGAASESARLRELHREIKGVDAAGRRYHALNPEAYLWVHATPVQGGVEAHRVFGKPLTPEQIEEYYADMREVGLVLGLREQHLPVDWAAFQDYYAHGLVTRLEDNQAVRDVIESVHRLKKPFRWIPGPLWWPIAVVAGRIAGLVTVGTLPPLLRERFGMTWTPGQERRLRRFTRLVRVLMALVIPPLRIAGAVAAAAWTVRASELDKGQKPGGAALPAGAGQ</sequence>
<gene>
    <name evidence="3" type="ORF">B0I29_101292</name>
</gene>
<evidence type="ECO:0000256" key="1">
    <source>
        <dbReference type="SAM" id="Phobius"/>
    </source>
</evidence>
<protein>
    <submittedName>
        <fullName evidence="3">Uncharacterized protein (DUF2236 family)</fullName>
    </submittedName>
</protein>
<dbReference type="InterPro" id="IPR018713">
    <property type="entry name" value="MPAB/Lcp_cat_dom"/>
</dbReference>
<dbReference type="Pfam" id="PF09995">
    <property type="entry name" value="MPAB_Lcp_cat"/>
    <property type="match status" value="1"/>
</dbReference>